<name>A0A4Z2HFX7_9TELE</name>
<dbReference type="AlphaFoldDB" id="A0A4Z2HFX7"/>
<evidence type="ECO:0000313" key="1">
    <source>
        <dbReference type="EMBL" id="TNN64626.1"/>
    </source>
</evidence>
<keyword evidence="2" id="KW-1185">Reference proteome</keyword>
<dbReference type="Proteomes" id="UP000314294">
    <property type="component" value="Unassembled WGS sequence"/>
</dbReference>
<protein>
    <submittedName>
        <fullName evidence="1">Uncharacterized protein</fullName>
    </submittedName>
</protein>
<gene>
    <name evidence="1" type="ORF">EYF80_025135</name>
</gene>
<comment type="caution">
    <text evidence="1">The sequence shown here is derived from an EMBL/GenBank/DDBJ whole genome shotgun (WGS) entry which is preliminary data.</text>
</comment>
<proteinExistence type="predicted"/>
<accession>A0A4Z2HFX7</accession>
<sequence>MPTDGRSQRVTTYLSMAIKFLPSPIPKPVQPSITSTFQLHIPIVSYPDSPDSRVSLTLLQKTSQALLVESFTCSLKDLRRGVFLTAGV</sequence>
<organism evidence="1 2">
    <name type="scientific">Liparis tanakae</name>
    <name type="common">Tanaka's snailfish</name>
    <dbReference type="NCBI Taxonomy" id="230148"/>
    <lineage>
        <taxon>Eukaryota</taxon>
        <taxon>Metazoa</taxon>
        <taxon>Chordata</taxon>
        <taxon>Craniata</taxon>
        <taxon>Vertebrata</taxon>
        <taxon>Euteleostomi</taxon>
        <taxon>Actinopterygii</taxon>
        <taxon>Neopterygii</taxon>
        <taxon>Teleostei</taxon>
        <taxon>Neoteleostei</taxon>
        <taxon>Acanthomorphata</taxon>
        <taxon>Eupercaria</taxon>
        <taxon>Perciformes</taxon>
        <taxon>Cottioidei</taxon>
        <taxon>Cottales</taxon>
        <taxon>Liparidae</taxon>
        <taxon>Liparis</taxon>
    </lineage>
</organism>
<dbReference type="EMBL" id="SRLO01000249">
    <property type="protein sequence ID" value="TNN64626.1"/>
    <property type="molecule type" value="Genomic_DNA"/>
</dbReference>
<reference evidence="1 2" key="1">
    <citation type="submission" date="2019-03" db="EMBL/GenBank/DDBJ databases">
        <title>First draft genome of Liparis tanakae, snailfish: a comprehensive survey of snailfish specific genes.</title>
        <authorList>
            <person name="Kim W."/>
            <person name="Song I."/>
            <person name="Jeong J.-H."/>
            <person name="Kim D."/>
            <person name="Kim S."/>
            <person name="Ryu S."/>
            <person name="Song J.Y."/>
            <person name="Lee S.K."/>
        </authorList>
    </citation>
    <scope>NUCLEOTIDE SEQUENCE [LARGE SCALE GENOMIC DNA]</scope>
    <source>
        <tissue evidence="1">Muscle</tissue>
    </source>
</reference>
<evidence type="ECO:0000313" key="2">
    <source>
        <dbReference type="Proteomes" id="UP000314294"/>
    </source>
</evidence>